<comment type="caution">
    <text evidence="2">The sequence shown here is derived from an EMBL/GenBank/DDBJ whole genome shotgun (WGS) entry which is preliminary data.</text>
</comment>
<feature type="compositionally biased region" description="Gly residues" evidence="1">
    <location>
        <begin position="42"/>
        <end position="67"/>
    </location>
</feature>
<proteinExistence type="predicted"/>
<reference evidence="2 3" key="1">
    <citation type="submission" date="2024-11" db="EMBL/GenBank/DDBJ databases">
        <title>Chromosome-level genome assembly of Eucalyptus globulus Labill. provides insights into its genome evolution.</title>
        <authorList>
            <person name="Li X."/>
        </authorList>
    </citation>
    <scope>NUCLEOTIDE SEQUENCE [LARGE SCALE GENOMIC DNA]</scope>
    <source>
        <strain evidence="2">CL2024</strain>
        <tissue evidence="2">Fresh tender leaves</tissue>
    </source>
</reference>
<evidence type="ECO:0000313" key="3">
    <source>
        <dbReference type="Proteomes" id="UP001634007"/>
    </source>
</evidence>
<protein>
    <submittedName>
        <fullName evidence="2">Uncharacterized protein</fullName>
    </submittedName>
</protein>
<dbReference type="AlphaFoldDB" id="A0ABD3J1X7"/>
<feature type="region of interest" description="Disordered" evidence="1">
    <location>
        <begin position="193"/>
        <end position="233"/>
    </location>
</feature>
<keyword evidence="3" id="KW-1185">Reference proteome</keyword>
<dbReference type="EMBL" id="JBJKBG010000010">
    <property type="protein sequence ID" value="KAL3720141.1"/>
    <property type="molecule type" value="Genomic_DNA"/>
</dbReference>
<name>A0ABD3J1X7_EUCGL</name>
<feature type="region of interest" description="Disordered" evidence="1">
    <location>
        <begin position="42"/>
        <end position="78"/>
    </location>
</feature>
<accession>A0ABD3J1X7</accession>
<dbReference type="PANTHER" id="PTHR37721:SF1">
    <property type="entry name" value="OS05G0464200 PROTEIN"/>
    <property type="match status" value="1"/>
</dbReference>
<sequence length="233" mass="24614">MEFNAPERRRARTQRLPPRRGQIKIAIFKKLFRLASRAVSGIAGGAGPRRGGGRPGDGGPVEAGRGGGRVHHVPDSGGRAVPVNLLPKCLNPYTNPPLIQEKRFERTLGRATSLSFPDPRITHKKPNSAAAATAGGIAFSLSLSPRALQGMESDGPDRRRMRTQRLPPRRGQIKVAIFKKLLRLASRAVYGIAGGAPGGAHPGDGPVEARLRGRAPGGGRVHNVPDSGGAVPM</sequence>
<dbReference type="PANTHER" id="PTHR37721">
    <property type="entry name" value="OS05G0464200 PROTEIN"/>
    <property type="match status" value="1"/>
</dbReference>
<evidence type="ECO:0000313" key="2">
    <source>
        <dbReference type="EMBL" id="KAL3720141.1"/>
    </source>
</evidence>
<dbReference type="Proteomes" id="UP001634007">
    <property type="component" value="Unassembled WGS sequence"/>
</dbReference>
<evidence type="ECO:0000256" key="1">
    <source>
        <dbReference type="SAM" id="MobiDB-lite"/>
    </source>
</evidence>
<feature type="compositionally biased region" description="Gly residues" evidence="1">
    <location>
        <begin position="193"/>
        <end position="202"/>
    </location>
</feature>
<gene>
    <name evidence="2" type="ORF">ACJRO7_005036</name>
</gene>
<organism evidence="2 3">
    <name type="scientific">Eucalyptus globulus</name>
    <name type="common">Tasmanian blue gum</name>
    <dbReference type="NCBI Taxonomy" id="34317"/>
    <lineage>
        <taxon>Eukaryota</taxon>
        <taxon>Viridiplantae</taxon>
        <taxon>Streptophyta</taxon>
        <taxon>Embryophyta</taxon>
        <taxon>Tracheophyta</taxon>
        <taxon>Spermatophyta</taxon>
        <taxon>Magnoliopsida</taxon>
        <taxon>eudicotyledons</taxon>
        <taxon>Gunneridae</taxon>
        <taxon>Pentapetalae</taxon>
        <taxon>rosids</taxon>
        <taxon>malvids</taxon>
        <taxon>Myrtales</taxon>
        <taxon>Myrtaceae</taxon>
        <taxon>Myrtoideae</taxon>
        <taxon>Eucalypteae</taxon>
        <taxon>Eucalyptus</taxon>
    </lineage>
</organism>